<gene>
    <name evidence="1" type="ORF">QRT05_00725</name>
</gene>
<accession>A0ABT7S2K7</accession>
<reference evidence="1 2" key="1">
    <citation type="submission" date="2023-06" db="EMBL/GenBank/DDBJ databases">
        <title>Cellulomonas sp. MW9 Whole genome sequence.</title>
        <authorList>
            <person name="Park S."/>
        </authorList>
    </citation>
    <scope>NUCLEOTIDE SEQUENCE [LARGE SCALE GENOMIC DNA]</scope>
    <source>
        <strain evidence="1 2">MW9</strain>
    </source>
</reference>
<dbReference type="EMBL" id="JAUCGR010000001">
    <property type="protein sequence ID" value="MDM7829841.1"/>
    <property type="molecule type" value="Genomic_DNA"/>
</dbReference>
<dbReference type="Proteomes" id="UP001321453">
    <property type="component" value="Unassembled WGS sequence"/>
</dbReference>
<proteinExistence type="predicted"/>
<keyword evidence="2" id="KW-1185">Reference proteome</keyword>
<evidence type="ECO:0000313" key="1">
    <source>
        <dbReference type="EMBL" id="MDM7829841.1"/>
    </source>
</evidence>
<sequence length="80" mass="8212">MALPTPLPAPRAGFVLYVAVPDSTSVTALADVAASLHELAVDALPGAETVTALSLVPGGSDDVRRIGDRLTELRLLPADH</sequence>
<organism evidence="1 2">
    <name type="scientific">Cellulomonas edaphi</name>
    <dbReference type="NCBI Taxonomy" id="3053468"/>
    <lineage>
        <taxon>Bacteria</taxon>
        <taxon>Bacillati</taxon>
        <taxon>Actinomycetota</taxon>
        <taxon>Actinomycetes</taxon>
        <taxon>Micrococcales</taxon>
        <taxon>Cellulomonadaceae</taxon>
        <taxon>Cellulomonas</taxon>
    </lineage>
</organism>
<protein>
    <submittedName>
        <fullName evidence="1">Uncharacterized protein</fullName>
    </submittedName>
</protein>
<dbReference type="RefSeq" id="WP_289444241.1">
    <property type="nucleotide sequence ID" value="NZ_JAUCGR010000001.1"/>
</dbReference>
<name>A0ABT7S2K7_9CELL</name>
<evidence type="ECO:0000313" key="2">
    <source>
        <dbReference type="Proteomes" id="UP001321453"/>
    </source>
</evidence>
<comment type="caution">
    <text evidence="1">The sequence shown here is derived from an EMBL/GenBank/DDBJ whole genome shotgun (WGS) entry which is preliminary data.</text>
</comment>